<organism evidence="10 11">
    <name type="scientific">Thalassiosira oceanica</name>
    <name type="common">Marine diatom</name>
    <dbReference type="NCBI Taxonomy" id="159749"/>
    <lineage>
        <taxon>Eukaryota</taxon>
        <taxon>Sar</taxon>
        <taxon>Stramenopiles</taxon>
        <taxon>Ochrophyta</taxon>
        <taxon>Bacillariophyta</taxon>
        <taxon>Coscinodiscophyceae</taxon>
        <taxon>Thalassiosirophycidae</taxon>
        <taxon>Thalassiosirales</taxon>
        <taxon>Thalassiosiraceae</taxon>
        <taxon>Thalassiosira</taxon>
    </lineage>
</organism>
<evidence type="ECO:0000259" key="9">
    <source>
        <dbReference type="PROSITE" id="PS51194"/>
    </source>
</evidence>
<evidence type="ECO:0000313" key="10">
    <source>
        <dbReference type="EMBL" id="EJK59363.1"/>
    </source>
</evidence>
<dbReference type="GO" id="GO:0003723">
    <property type="term" value="F:RNA binding"/>
    <property type="evidence" value="ECO:0007669"/>
    <property type="project" value="TreeGrafter"/>
</dbReference>
<dbReference type="OMA" id="RDSANDW"/>
<dbReference type="SMART" id="SM00513">
    <property type="entry name" value="SAP"/>
    <property type="match status" value="1"/>
</dbReference>
<dbReference type="SMART" id="SM00490">
    <property type="entry name" value="HELICc"/>
    <property type="match status" value="1"/>
</dbReference>
<evidence type="ECO:0000256" key="5">
    <source>
        <dbReference type="ARBA" id="ARBA00022840"/>
    </source>
</evidence>
<dbReference type="eggNOG" id="KOG0331">
    <property type="taxonomic scope" value="Eukaryota"/>
</dbReference>
<dbReference type="InterPro" id="IPR003034">
    <property type="entry name" value="SAP_dom"/>
</dbReference>
<dbReference type="PROSITE" id="PS50800">
    <property type="entry name" value="SAP"/>
    <property type="match status" value="1"/>
</dbReference>
<feature type="domain" description="Helicase C-terminal" evidence="9">
    <location>
        <begin position="397"/>
        <end position="565"/>
    </location>
</feature>
<evidence type="ECO:0000256" key="6">
    <source>
        <dbReference type="SAM" id="SignalP"/>
    </source>
</evidence>
<keyword evidence="11" id="KW-1185">Reference proteome</keyword>
<sequence length="737" mass="80848">MKPSSLFLSMAMAAVGVALASRRSSAFTPIHHHRRLRHRSHGVDVLRALEELTVPELKDKLRSAGERVSGKKSDLINRLELLEAAKFGDDQQCDPALQILPKPIQELLVKYVSSPKGDEVGSAVPNNTPPKLLLVQEKSFPVISNGNDAVIFSPTGTGKSLAFILPLAARLLGWKHDGTLEYRNQAQKRRYRKIQNVNVDSPSAPSEAATPSILVVEPSRELARQVGKVWSKFHPTSTKASSKHVVTVYGGVPVARHASLLSSTKTDVVVGTPGRIKELIREKNLSTERLKSIVLDEADTLLDFKDSPEVEWLLQGMKEDYQLVLASATVNKRVEDFVGEVMELEVGEEGYIVVDGDELMLRDRAVEGTGHQQQEKISAVPVQHFSMAVSAYARVTVLSDIVVTLAPRRGIVFASSKAEVESVAQELSERFSNSDVSVLVLHGDMVQSARTRAVNGFRGGDVESKRVTRLLVASDVAARGLDLPAVDLVVQFGVPRESGKDGTFDCELYIHRTGRAGRFGNNRQANVITFFDRGQGEAKTVQRLTEEMKKLKNIDILPRQLPSPSDVLAASFERSQWLCQDFSSQLNSEGVESGRKKLVEFYLKRLQQDLSINSDSMTSTEETLLNQLAISMASTSNVGLEDLNGRSLLTADKRDRTIRIRRDGRDAGEPLSPSEVTKLIKGLRSGKLGRIMIIADGSAVFDCGSRRAKLIISAANADPNFSADGWHIDIPESIQVS</sequence>
<dbReference type="PROSITE" id="PS51192">
    <property type="entry name" value="HELICASE_ATP_BIND_1"/>
    <property type="match status" value="1"/>
</dbReference>
<dbReference type="EMBL" id="AGNL01023054">
    <property type="protein sequence ID" value="EJK59363.1"/>
    <property type="molecule type" value="Genomic_DNA"/>
</dbReference>
<dbReference type="PANTHER" id="PTHR47963:SF8">
    <property type="entry name" value="ATP-DEPENDENT RNA HELICASE DEAD"/>
    <property type="match status" value="1"/>
</dbReference>
<dbReference type="InterPro" id="IPR036361">
    <property type="entry name" value="SAP_dom_sf"/>
</dbReference>
<feature type="domain" description="Helicase ATP-binding" evidence="8">
    <location>
        <begin position="140"/>
        <end position="348"/>
    </location>
</feature>
<proteinExistence type="predicted"/>
<protein>
    <recommendedName>
        <fullName evidence="1">RNA helicase</fullName>
        <ecNumber evidence="1">3.6.4.13</ecNumber>
    </recommendedName>
</protein>
<dbReference type="AlphaFoldDB" id="K0RZU3"/>
<dbReference type="SUPFAM" id="SSF52540">
    <property type="entry name" value="P-loop containing nucleoside triphosphate hydrolases"/>
    <property type="match status" value="1"/>
</dbReference>
<dbReference type="CDD" id="cd00268">
    <property type="entry name" value="DEADc"/>
    <property type="match status" value="1"/>
</dbReference>
<dbReference type="Proteomes" id="UP000266841">
    <property type="component" value="Unassembled WGS sequence"/>
</dbReference>
<feature type="domain" description="SAP" evidence="7">
    <location>
        <begin position="49"/>
        <end position="83"/>
    </location>
</feature>
<evidence type="ECO:0000256" key="4">
    <source>
        <dbReference type="ARBA" id="ARBA00022806"/>
    </source>
</evidence>
<dbReference type="InterPro" id="IPR014001">
    <property type="entry name" value="Helicase_ATP-bd"/>
</dbReference>
<dbReference type="GO" id="GO:0016787">
    <property type="term" value="F:hydrolase activity"/>
    <property type="evidence" value="ECO:0007669"/>
    <property type="project" value="UniProtKB-KW"/>
</dbReference>
<dbReference type="CDD" id="cd18787">
    <property type="entry name" value="SF2_C_DEAD"/>
    <property type="match status" value="1"/>
</dbReference>
<keyword evidence="5" id="KW-0067">ATP-binding</keyword>
<dbReference type="InterPro" id="IPR001650">
    <property type="entry name" value="Helicase_C-like"/>
</dbReference>
<dbReference type="InterPro" id="IPR044742">
    <property type="entry name" value="DEAD/DEAH_RhlB"/>
</dbReference>
<name>K0RZU3_THAOC</name>
<evidence type="ECO:0000256" key="1">
    <source>
        <dbReference type="ARBA" id="ARBA00012552"/>
    </source>
</evidence>
<gene>
    <name evidence="10" type="ORF">THAOC_20434</name>
</gene>
<evidence type="ECO:0000259" key="8">
    <source>
        <dbReference type="PROSITE" id="PS51192"/>
    </source>
</evidence>
<dbReference type="SMART" id="SM00487">
    <property type="entry name" value="DEXDc"/>
    <property type="match status" value="1"/>
</dbReference>
<feature type="chain" id="PRO_5003836710" description="RNA helicase" evidence="6">
    <location>
        <begin position="21"/>
        <end position="737"/>
    </location>
</feature>
<dbReference type="Gene3D" id="3.40.50.300">
    <property type="entry name" value="P-loop containing nucleotide triphosphate hydrolases"/>
    <property type="match status" value="2"/>
</dbReference>
<dbReference type="Gene3D" id="1.10.720.30">
    <property type="entry name" value="SAP domain"/>
    <property type="match status" value="1"/>
</dbReference>
<evidence type="ECO:0000256" key="2">
    <source>
        <dbReference type="ARBA" id="ARBA00022741"/>
    </source>
</evidence>
<dbReference type="InterPro" id="IPR011545">
    <property type="entry name" value="DEAD/DEAH_box_helicase_dom"/>
</dbReference>
<dbReference type="EC" id="3.6.4.13" evidence="1"/>
<evidence type="ECO:0000259" key="7">
    <source>
        <dbReference type="PROSITE" id="PS50800"/>
    </source>
</evidence>
<dbReference type="InterPro" id="IPR027417">
    <property type="entry name" value="P-loop_NTPase"/>
</dbReference>
<keyword evidence="2" id="KW-0547">Nucleotide-binding</keyword>
<keyword evidence="6" id="KW-0732">Signal</keyword>
<dbReference type="Pfam" id="PF00270">
    <property type="entry name" value="DEAD"/>
    <property type="match status" value="1"/>
</dbReference>
<reference evidence="10 11" key="1">
    <citation type="journal article" date="2012" name="Genome Biol.">
        <title>Genome and low-iron response of an oceanic diatom adapted to chronic iron limitation.</title>
        <authorList>
            <person name="Lommer M."/>
            <person name="Specht M."/>
            <person name="Roy A.S."/>
            <person name="Kraemer L."/>
            <person name="Andreson R."/>
            <person name="Gutowska M.A."/>
            <person name="Wolf J."/>
            <person name="Bergner S.V."/>
            <person name="Schilhabel M.B."/>
            <person name="Klostermeier U.C."/>
            <person name="Beiko R.G."/>
            <person name="Rosenstiel P."/>
            <person name="Hippler M."/>
            <person name="Laroche J."/>
        </authorList>
    </citation>
    <scope>NUCLEOTIDE SEQUENCE [LARGE SCALE GENOMIC DNA]</scope>
    <source>
        <strain evidence="10 11">CCMP1005</strain>
    </source>
</reference>
<dbReference type="GO" id="GO:0003724">
    <property type="term" value="F:RNA helicase activity"/>
    <property type="evidence" value="ECO:0007669"/>
    <property type="project" value="UniProtKB-EC"/>
</dbReference>
<dbReference type="Pfam" id="PF00271">
    <property type="entry name" value="Helicase_C"/>
    <property type="match status" value="1"/>
</dbReference>
<accession>K0RZU3</accession>
<dbReference type="SUPFAM" id="SSF68906">
    <property type="entry name" value="SAP domain"/>
    <property type="match status" value="1"/>
</dbReference>
<dbReference type="InterPro" id="IPR050547">
    <property type="entry name" value="DEAD_box_RNA_helicases"/>
</dbReference>
<evidence type="ECO:0000313" key="11">
    <source>
        <dbReference type="Proteomes" id="UP000266841"/>
    </source>
</evidence>
<keyword evidence="4" id="KW-0347">Helicase</keyword>
<dbReference type="PANTHER" id="PTHR47963">
    <property type="entry name" value="DEAD-BOX ATP-DEPENDENT RNA HELICASE 47, MITOCHONDRIAL"/>
    <property type="match status" value="1"/>
</dbReference>
<dbReference type="GO" id="GO:0005524">
    <property type="term" value="F:ATP binding"/>
    <property type="evidence" value="ECO:0007669"/>
    <property type="project" value="UniProtKB-KW"/>
</dbReference>
<dbReference type="Pfam" id="PF02037">
    <property type="entry name" value="SAP"/>
    <property type="match status" value="1"/>
</dbReference>
<keyword evidence="3" id="KW-0378">Hydrolase</keyword>
<evidence type="ECO:0000256" key="3">
    <source>
        <dbReference type="ARBA" id="ARBA00022801"/>
    </source>
</evidence>
<comment type="caution">
    <text evidence="10">The sequence shown here is derived from an EMBL/GenBank/DDBJ whole genome shotgun (WGS) entry which is preliminary data.</text>
</comment>
<dbReference type="PROSITE" id="PS51194">
    <property type="entry name" value="HELICASE_CTER"/>
    <property type="match status" value="1"/>
</dbReference>
<feature type="signal peptide" evidence="6">
    <location>
        <begin position="1"/>
        <end position="20"/>
    </location>
</feature>
<dbReference type="OrthoDB" id="43678at2759"/>